<accession>A0A6J7XP32</accession>
<reference evidence="5" key="1">
    <citation type="submission" date="2020-05" db="EMBL/GenBank/DDBJ databases">
        <authorList>
            <person name="Chiriac C."/>
            <person name="Salcher M."/>
            <person name="Ghai R."/>
            <person name="Kavagutti S V."/>
        </authorList>
    </citation>
    <scope>NUCLEOTIDE SEQUENCE</scope>
</reference>
<dbReference type="EMBL" id="LR796941">
    <property type="protein sequence ID" value="CAB4176535.1"/>
    <property type="molecule type" value="Genomic_DNA"/>
</dbReference>
<organism evidence="5">
    <name type="scientific">uncultured Caudovirales phage</name>
    <dbReference type="NCBI Taxonomy" id="2100421"/>
    <lineage>
        <taxon>Viruses</taxon>
        <taxon>Duplodnaviria</taxon>
        <taxon>Heunggongvirae</taxon>
        <taxon>Uroviricota</taxon>
        <taxon>Caudoviricetes</taxon>
        <taxon>Peduoviridae</taxon>
        <taxon>Maltschvirus</taxon>
        <taxon>Maltschvirus maltsch</taxon>
    </lineage>
</organism>
<gene>
    <name evidence="2" type="ORF">UFOVP1076_36</name>
    <name evidence="3" type="ORF">UFOVP1314_19</name>
    <name evidence="4" type="ORF">UFOVP1427_52</name>
    <name evidence="5" type="ORF">UFOVP1523_56</name>
    <name evidence="1" type="ORF">UFOVP991_36</name>
</gene>
<proteinExistence type="predicted"/>
<evidence type="ECO:0000313" key="4">
    <source>
        <dbReference type="EMBL" id="CAB4211379.1"/>
    </source>
</evidence>
<dbReference type="EMBL" id="LR797025">
    <property type="protein sequence ID" value="CAB4183034.1"/>
    <property type="molecule type" value="Genomic_DNA"/>
</dbReference>
<evidence type="ECO:0000313" key="1">
    <source>
        <dbReference type="EMBL" id="CAB4176535.1"/>
    </source>
</evidence>
<protein>
    <submittedName>
        <fullName evidence="5">Gp6 domain containing protein</fullName>
    </submittedName>
</protein>
<dbReference type="EMBL" id="LR797371">
    <property type="protein sequence ID" value="CAB4211379.1"/>
    <property type="molecule type" value="Genomic_DNA"/>
</dbReference>
<dbReference type="EMBL" id="LR797258">
    <property type="protein sequence ID" value="CAB4197636.1"/>
    <property type="molecule type" value="Genomic_DNA"/>
</dbReference>
<evidence type="ECO:0000313" key="2">
    <source>
        <dbReference type="EMBL" id="CAB4183034.1"/>
    </source>
</evidence>
<evidence type="ECO:0000313" key="5">
    <source>
        <dbReference type="EMBL" id="CAB5238035.1"/>
    </source>
</evidence>
<sequence length="205" mass="22631">MYLTKLTKVADSPALDSLSVVESGAFLALFKRHCALPSDATWTEADAQLSAYLDTAERYVDAITGTPYRPHSYILDIQPDVSCLSSIKLPIFPITANSVTVSWTDNDGATGSFANETDFLIRGELTRSPEIFFQPNVDWPATEQVAYPFSVEFDSPAGFDAHLSKMAILEYASYMYRNPEGMGQEVANMGQQFWGLISLLSGKYL</sequence>
<evidence type="ECO:0000313" key="3">
    <source>
        <dbReference type="EMBL" id="CAB4197636.1"/>
    </source>
</evidence>
<dbReference type="EMBL" id="LR798456">
    <property type="protein sequence ID" value="CAB5238035.1"/>
    <property type="molecule type" value="Genomic_DNA"/>
</dbReference>
<name>A0A6J7XP32_9CAUD</name>